<organism evidence="5 6">
    <name type="scientific">Methylomonas aurea</name>
    <dbReference type="NCBI Taxonomy" id="2952224"/>
    <lineage>
        <taxon>Bacteria</taxon>
        <taxon>Pseudomonadati</taxon>
        <taxon>Pseudomonadota</taxon>
        <taxon>Gammaproteobacteria</taxon>
        <taxon>Methylococcales</taxon>
        <taxon>Methylococcaceae</taxon>
        <taxon>Methylomonas</taxon>
    </lineage>
</organism>
<dbReference type="Proteomes" id="UP001524569">
    <property type="component" value="Unassembled WGS sequence"/>
</dbReference>
<dbReference type="InterPro" id="IPR052021">
    <property type="entry name" value="Type-I_RS_S_subunit"/>
</dbReference>
<evidence type="ECO:0000256" key="2">
    <source>
        <dbReference type="ARBA" id="ARBA00022747"/>
    </source>
</evidence>
<feature type="domain" description="Type I restriction modification DNA specificity" evidence="4">
    <location>
        <begin position="52"/>
        <end position="190"/>
    </location>
</feature>
<dbReference type="RefSeq" id="WP_256611613.1">
    <property type="nucleotide sequence ID" value="NZ_JANIBM010000021.1"/>
</dbReference>
<keyword evidence="2" id="KW-0680">Restriction system</keyword>
<dbReference type="Pfam" id="PF01420">
    <property type="entry name" value="Methylase_S"/>
    <property type="match status" value="1"/>
</dbReference>
<evidence type="ECO:0000313" key="6">
    <source>
        <dbReference type="Proteomes" id="UP001524569"/>
    </source>
</evidence>
<accession>A0ABT1UJB0</accession>
<keyword evidence="5" id="KW-0378">Hydrolase</keyword>
<dbReference type="SUPFAM" id="SSF116734">
    <property type="entry name" value="DNA methylase specificity domain"/>
    <property type="match status" value="2"/>
</dbReference>
<reference evidence="5 6" key="1">
    <citation type="submission" date="2022-07" db="EMBL/GenBank/DDBJ databases">
        <title>Methylomonas rivi sp. nov., Methylomonas rosea sp. nov., Methylomonas aureus sp. nov. and Methylomonas subterranea sp. nov., four novel methanotrophs isolated from a freshwater creek and the deep terrestrial subsurface.</title>
        <authorList>
            <person name="Abin C."/>
            <person name="Sankaranarayanan K."/>
            <person name="Garner C."/>
            <person name="Sindelar R."/>
            <person name="Kotary K."/>
            <person name="Garner R."/>
            <person name="Barclay S."/>
            <person name="Lawson P."/>
            <person name="Krumholz L."/>
        </authorList>
    </citation>
    <scope>NUCLEOTIDE SEQUENCE [LARGE SCALE GENOMIC DNA]</scope>
    <source>
        <strain evidence="5 6">SURF-1</strain>
    </source>
</reference>
<comment type="caution">
    <text evidence="5">The sequence shown here is derived from an EMBL/GenBank/DDBJ whole genome shotgun (WGS) entry which is preliminary data.</text>
</comment>
<dbReference type="GO" id="GO:0016787">
    <property type="term" value="F:hydrolase activity"/>
    <property type="evidence" value="ECO:0007669"/>
    <property type="project" value="UniProtKB-KW"/>
</dbReference>
<dbReference type="PANTHER" id="PTHR30408:SF12">
    <property type="entry name" value="TYPE I RESTRICTION ENZYME MJAVIII SPECIFICITY SUBUNIT"/>
    <property type="match status" value="1"/>
</dbReference>
<comment type="similarity">
    <text evidence="1">Belongs to the type-I restriction system S methylase family.</text>
</comment>
<dbReference type="Gene3D" id="3.90.220.20">
    <property type="entry name" value="DNA methylase specificity domains"/>
    <property type="match status" value="1"/>
</dbReference>
<keyword evidence="6" id="KW-1185">Reference proteome</keyword>
<keyword evidence="5" id="KW-0255">Endonuclease</keyword>
<keyword evidence="3" id="KW-0238">DNA-binding</keyword>
<keyword evidence="5" id="KW-0540">Nuclease</keyword>
<gene>
    <name evidence="5" type="ORF">NP603_14450</name>
</gene>
<dbReference type="Gene3D" id="1.10.287.1120">
    <property type="entry name" value="Bipartite methylase S protein"/>
    <property type="match status" value="1"/>
</dbReference>
<dbReference type="EMBL" id="JANIBM010000021">
    <property type="protein sequence ID" value="MCQ8182318.1"/>
    <property type="molecule type" value="Genomic_DNA"/>
</dbReference>
<dbReference type="EC" id="3.1.21.-" evidence="5"/>
<dbReference type="PANTHER" id="PTHR30408">
    <property type="entry name" value="TYPE-1 RESTRICTION ENZYME ECOKI SPECIFICITY PROTEIN"/>
    <property type="match status" value="1"/>
</dbReference>
<protein>
    <submittedName>
        <fullName evidence="5">Restriction endonuclease subunit S</fullName>
        <ecNumber evidence="5">3.1.21.-</ecNumber>
    </submittedName>
</protein>
<evidence type="ECO:0000313" key="5">
    <source>
        <dbReference type="EMBL" id="MCQ8182318.1"/>
    </source>
</evidence>
<dbReference type="GO" id="GO:0004519">
    <property type="term" value="F:endonuclease activity"/>
    <property type="evidence" value="ECO:0007669"/>
    <property type="project" value="UniProtKB-KW"/>
</dbReference>
<sequence length="421" mass="47322">MSFKAAEVGFVPECWLVEPLRHFLELITYGFTNPMPDADDGPWKLTAKDVIDGRINYATARKTTLEAFQNSLTDKSRPLIGDVLLTKDGSIGRVAVVDRTGVCINQSVALLRPNKKIIPEFLKYLLLSPHYQRVMEGDSDGSTIKHIYITRVDKMQVAIPPLHEQEKILQVISALDNRITLLRETNATLEAIAQALFKSWFVDFDPVRAKQQGREPENMDEATAALFPDDFEESELGLVPRGWRVGNFESFIKRLSVGKKYDQKTASSEGLVPILDQGKSGIIGFHNDTPGVKATLDEPVIVFANHTCYMRLITFAFSAIQNVLPFIGSGVDTVWTYYATKDRVKFSEYKGHWPDFAIEKAIVPNEELTCAYRNTVDPLIRRICENELQAQTLATLRDTLLPRLISGQLRLSEADAMIEQA</sequence>
<evidence type="ECO:0000256" key="1">
    <source>
        <dbReference type="ARBA" id="ARBA00010923"/>
    </source>
</evidence>
<proteinExistence type="inferred from homology"/>
<dbReference type="CDD" id="cd17246">
    <property type="entry name" value="RMtype1_S_SonII-TRD2-CR2_like"/>
    <property type="match status" value="1"/>
</dbReference>
<name>A0ABT1UJB0_9GAMM</name>
<dbReference type="InterPro" id="IPR000055">
    <property type="entry name" value="Restrct_endonuc_typeI_TRD"/>
</dbReference>
<evidence type="ECO:0000259" key="4">
    <source>
        <dbReference type="Pfam" id="PF01420"/>
    </source>
</evidence>
<evidence type="ECO:0000256" key="3">
    <source>
        <dbReference type="ARBA" id="ARBA00023125"/>
    </source>
</evidence>
<dbReference type="InterPro" id="IPR044946">
    <property type="entry name" value="Restrct_endonuc_typeI_TRD_sf"/>
</dbReference>